<organism evidence="5 6">
    <name type="scientific">Ornithinimicrobium kibberense</name>
    <dbReference type="NCBI Taxonomy" id="282060"/>
    <lineage>
        <taxon>Bacteria</taxon>
        <taxon>Bacillati</taxon>
        <taxon>Actinomycetota</taxon>
        <taxon>Actinomycetes</taxon>
        <taxon>Micrococcales</taxon>
        <taxon>Ornithinimicrobiaceae</taxon>
        <taxon>Ornithinimicrobium</taxon>
    </lineage>
</organism>
<feature type="transmembrane region" description="Helical" evidence="2">
    <location>
        <begin position="381"/>
        <end position="402"/>
    </location>
</feature>
<feature type="transmembrane region" description="Helical" evidence="2">
    <location>
        <begin position="354"/>
        <end position="375"/>
    </location>
</feature>
<dbReference type="PANTHER" id="PTHR23028:SF53">
    <property type="entry name" value="ACYL_TRANSF_3 DOMAIN-CONTAINING PROTEIN"/>
    <property type="match status" value="1"/>
</dbReference>
<feature type="transmembrane region" description="Helical" evidence="2">
    <location>
        <begin position="86"/>
        <end position="106"/>
    </location>
</feature>
<protein>
    <submittedName>
        <fullName evidence="5">Acyltransferase family protein</fullName>
        <ecNumber evidence="5">2.3.1.-</ecNumber>
    </submittedName>
</protein>
<feature type="transmembrane region" description="Helical" evidence="2">
    <location>
        <begin position="200"/>
        <end position="217"/>
    </location>
</feature>
<evidence type="ECO:0000313" key="5">
    <source>
        <dbReference type="EMBL" id="MFB9731621.1"/>
    </source>
</evidence>
<feature type="transmembrane region" description="Helical" evidence="2">
    <location>
        <begin position="429"/>
        <end position="448"/>
    </location>
</feature>
<feature type="transmembrane region" description="Helical" evidence="2">
    <location>
        <begin position="282"/>
        <end position="302"/>
    </location>
</feature>
<feature type="domain" description="Acyltransferase 3" evidence="3">
    <location>
        <begin position="60"/>
        <end position="397"/>
    </location>
</feature>
<dbReference type="EMBL" id="JBHMAX010000013">
    <property type="protein sequence ID" value="MFB9731621.1"/>
    <property type="molecule type" value="Genomic_DNA"/>
</dbReference>
<dbReference type="EC" id="2.3.1.-" evidence="5"/>
<dbReference type="InterPro" id="IPR043968">
    <property type="entry name" value="SGNH"/>
</dbReference>
<evidence type="ECO:0000259" key="4">
    <source>
        <dbReference type="Pfam" id="PF19040"/>
    </source>
</evidence>
<dbReference type="GO" id="GO:0016746">
    <property type="term" value="F:acyltransferase activity"/>
    <property type="evidence" value="ECO:0007669"/>
    <property type="project" value="UniProtKB-KW"/>
</dbReference>
<feature type="domain" description="SGNH" evidence="4">
    <location>
        <begin position="563"/>
        <end position="780"/>
    </location>
</feature>
<feature type="compositionally biased region" description="Low complexity" evidence="1">
    <location>
        <begin position="511"/>
        <end position="523"/>
    </location>
</feature>
<accession>A0ABV5V1F6</accession>
<dbReference type="Pfam" id="PF01757">
    <property type="entry name" value="Acyl_transf_3"/>
    <property type="match status" value="1"/>
</dbReference>
<feature type="transmembrane region" description="Helical" evidence="2">
    <location>
        <begin position="127"/>
        <end position="147"/>
    </location>
</feature>
<keyword evidence="2" id="KW-0812">Transmembrane</keyword>
<evidence type="ECO:0000256" key="1">
    <source>
        <dbReference type="SAM" id="MobiDB-lite"/>
    </source>
</evidence>
<comment type="caution">
    <text evidence="5">The sequence shown here is derived from an EMBL/GenBank/DDBJ whole genome shotgun (WGS) entry which is preliminary data.</text>
</comment>
<feature type="region of interest" description="Disordered" evidence="1">
    <location>
        <begin position="505"/>
        <end position="527"/>
    </location>
</feature>
<evidence type="ECO:0000313" key="6">
    <source>
        <dbReference type="Proteomes" id="UP001589613"/>
    </source>
</evidence>
<dbReference type="Pfam" id="PF19040">
    <property type="entry name" value="SGNH"/>
    <property type="match status" value="1"/>
</dbReference>
<keyword evidence="5" id="KW-0808">Transferase</keyword>
<name>A0ABV5V1F6_9MICO</name>
<feature type="transmembrane region" description="Helical" evidence="2">
    <location>
        <begin position="314"/>
        <end position="333"/>
    </location>
</feature>
<dbReference type="Proteomes" id="UP001589613">
    <property type="component" value="Unassembled WGS sequence"/>
</dbReference>
<keyword evidence="2" id="KW-1133">Transmembrane helix</keyword>
<dbReference type="RefSeq" id="WP_141337569.1">
    <property type="nucleotide sequence ID" value="NZ_JBHMAX010000013.1"/>
</dbReference>
<gene>
    <name evidence="5" type="ORF">ACFFN0_06165</name>
</gene>
<proteinExistence type="predicted"/>
<keyword evidence="6" id="KW-1185">Reference proteome</keyword>
<dbReference type="PANTHER" id="PTHR23028">
    <property type="entry name" value="ACETYLTRANSFERASE"/>
    <property type="match status" value="1"/>
</dbReference>
<dbReference type="InterPro" id="IPR050879">
    <property type="entry name" value="Acyltransferase_3"/>
</dbReference>
<evidence type="ECO:0000256" key="2">
    <source>
        <dbReference type="SAM" id="Phobius"/>
    </source>
</evidence>
<keyword evidence="5" id="KW-0012">Acyltransferase</keyword>
<reference evidence="5 6" key="1">
    <citation type="submission" date="2024-09" db="EMBL/GenBank/DDBJ databases">
        <authorList>
            <person name="Sun Q."/>
            <person name="Mori K."/>
        </authorList>
    </citation>
    <scope>NUCLEOTIDE SEQUENCE [LARGE SCALE GENOMIC DNA]</scope>
    <source>
        <strain evidence="5 6">JCM 12763</strain>
    </source>
</reference>
<feature type="transmembrane region" description="Helical" evidence="2">
    <location>
        <begin position="251"/>
        <end position="275"/>
    </location>
</feature>
<evidence type="ECO:0000259" key="3">
    <source>
        <dbReference type="Pfam" id="PF01757"/>
    </source>
</evidence>
<feature type="region of interest" description="Disordered" evidence="1">
    <location>
        <begin position="1"/>
        <end position="33"/>
    </location>
</feature>
<dbReference type="InterPro" id="IPR002656">
    <property type="entry name" value="Acyl_transf_3_dom"/>
</dbReference>
<sequence>MSGAAYPPRASPDPAPDGTAGTTAGPGGGSEALPTRARLRAMRAYRHALRVPPVPRDFRADIEGMRAIAVIAVMLWHAGVTLLPGGFVGVDVFFVVSGFLMTALLLEEARARGRVDLGRFYARRARRLLPAALTALVGTALLTLAFIPRTRWGEIGGDLVASAAYLVNWRLADRSVDYLDLERAPTPVQHYWSLAVEEQFYILWPILLLLVLLVAHGRARVFTTWVWALTAVLLLGSLGLSWWWTQAHPSQAYFVTFTRVHELMLGAVVALGAAAWPRLPRLVAAAVGWLGLGMIVAAFFVIDLATPFPGTWALLPTGGTALVILAGAAAGGWGPERLLRARPLQWVGRISYSLYLWHWPFVAAAASLAGVGTGGPDALPVSWGLVAVLVSVVPAWLSFRYVEEPVRVRGRVLARHVPPGVVTQRGLRLGLNCSLAGVLLGMTVVALGPTSLTPGTVAWRTPQVVDDVRAPVGAGTLPEAGGGAAGRQGALASAVLGAAGWGGDGDGDGGAATTDAEATATAAPVQPEIPDELPTLAVPLEQVADDRPVMEPEGCFVGIAGSDPGVCRAGDPDGEVTIALNGDSHAGMWITALDEIGRDRGWRIVSLTKSSCPPAPGVEVERPGQRGGTYDQCTAYQAGVDERLAELDPDVVLLSSAAYDVPPDELAAAMARRVDSLREAGAVVGMVRDVPRVPFDMPECLLDNPGEASNCAFPREEGLVRSGVGQDELAALRPGMPVLEFNDAVCPGPVCSPVLGGVVVWRDSNHLSATYVRSLRDLVEEQVTPLVEASRLPEPARTVLLEGTRLGRSSSSTPRR</sequence>
<feature type="transmembrane region" description="Helical" evidence="2">
    <location>
        <begin position="224"/>
        <end position="245"/>
    </location>
</feature>
<keyword evidence="2" id="KW-0472">Membrane</keyword>